<protein>
    <submittedName>
        <fullName evidence="5">RhsD protein</fullName>
    </submittedName>
</protein>
<evidence type="ECO:0000256" key="1">
    <source>
        <dbReference type="ARBA" id="ARBA00022737"/>
    </source>
</evidence>
<dbReference type="PRINTS" id="PR00394">
    <property type="entry name" value="RHSPROTEIN"/>
</dbReference>
<dbReference type="InterPro" id="IPR022385">
    <property type="entry name" value="Rhs_assc_core"/>
</dbReference>
<evidence type="ECO:0000313" key="6">
    <source>
        <dbReference type="Proteomes" id="UP000023435"/>
    </source>
</evidence>
<dbReference type="Pfam" id="PF05593">
    <property type="entry name" value="RHS_repeat"/>
    <property type="match status" value="6"/>
</dbReference>
<keyword evidence="6" id="KW-1185">Reference proteome</keyword>
<dbReference type="Gene3D" id="2.180.10.10">
    <property type="entry name" value="RHS repeat-associated core"/>
    <property type="match status" value="3"/>
</dbReference>
<evidence type="ECO:0000256" key="2">
    <source>
        <dbReference type="SAM" id="MobiDB-lite"/>
    </source>
</evidence>
<evidence type="ECO:0000259" key="3">
    <source>
        <dbReference type="Pfam" id="PF20148"/>
    </source>
</evidence>
<dbReference type="Proteomes" id="UP000023435">
    <property type="component" value="Unassembled WGS sequence"/>
</dbReference>
<feature type="domain" description="Teneurin-like YD-shell" evidence="4">
    <location>
        <begin position="931"/>
        <end position="1205"/>
    </location>
</feature>
<dbReference type="PANTHER" id="PTHR32305:SF15">
    <property type="entry name" value="PROTEIN RHSA-RELATED"/>
    <property type="match status" value="1"/>
</dbReference>
<dbReference type="PANTHER" id="PTHR32305">
    <property type="match status" value="1"/>
</dbReference>
<proteinExistence type="predicted"/>
<dbReference type="InterPro" id="IPR031325">
    <property type="entry name" value="RHS_repeat"/>
</dbReference>
<keyword evidence="1" id="KW-0677">Repeat</keyword>
<organism evidence="5 6">
    <name type="scientific">Lysobacter capsici AZ78</name>
    <dbReference type="NCBI Taxonomy" id="1444315"/>
    <lineage>
        <taxon>Bacteria</taxon>
        <taxon>Pseudomonadati</taxon>
        <taxon>Pseudomonadota</taxon>
        <taxon>Gammaproteobacteria</taxon>
        <taxon>Lysobacterales</taxon>
        <taxon>Lysobacteraceae</taxon>
        <taxon>Lysobacter</taxon>
    </lineage>
</organism>
<gene>
    <name evidence="5" type="ORF">AZ78_1928</name>
</gene>
<dbReference type="NCBIfam" id="TIGR01643">
    <property type="entry name" value="YD_repeat_2x"/>
    <property type="match status" value="7"/>
</dbReference>
<dbReference type="InterPro" id="IPR006530">
    <property type="entry name" value="YD"/>
</dbReference>
<name>A0A108U8B9_9GAMM</name>
<reference evidence="5 6" key="1">
    <citation type="journal article" date="2014" name="Genome Announc.">
        <title>Draft Genome Sequence of Lysobacter capsici AZ78, a Bacterium Antagonistic to Plant-Pathogenic Oomycetes.</title>
        <authorList>
            <person name="Puopolo G."/>
            <person name="Sonego P."/>
            <person name="Engelen K."/>
            <person name="Pertot I."/>
        </authorList>
    </citation>
    <scope>NUCLEOTIDE SEQUENCE [LARGE SCALE GENOMIC DNA]</scope>
    <source>
        <strain evidence="5 6">AZ78</strain>
    </source>
</reference>
<dbReference type="InterPro" id="IPR045351">
    <property type="entry name" value="DUF6531"/>
</dbReference>
<feature type="compositionally biased region" description="Polar residues" evidence="2">
    <location>
        <begin position="378"/>
        <end position="389"/>
    </location>
</feature>
<accession>A0A108U8B9</accession>
<dbReference type="AlphaFoldDB" id="A0A108U8B9"/>
<feature type="domain" description="DUF6531" evidence="3">
    <location>
        <begin position="48"/>
        <end position="121"/>
    </location>
</feature>
<dbReference type="EMBL" id="JAJA02000001">
    <property type="protein sequence ID" value="KWS04379.1"/>
    <property type="molecule type" value="Genomic_DNA"/>
</dbReference>
<dbReference type="Pfam" id="PF20148">
    <property type="entry name" value="DUF6531"/>
    <property type="match status" value="1"/>
</dbReference>
<dbReference type="Pfam" id="PF25023">
    <property type="entry name" value="TEN_YD-shell"/>
    <property type="match status" value="1"/>
</dbReference>
<evidence type="ECO:0000313" key="5">
    <source>
        <dbReference type="EMBL" id="KWS04379.1"/>
    </source>
</evidence>
<comment type="caution">
    <text evidence="5">The sequence shown here is derived from an EMBL/GenBank/DDBJ whole genome shotgun (WGS) entry which is preliminary data.</text>
</comment>
<dbReference type="InterPro" id="IPR056823">
    <property type="entry name" value="TEN-like_YD-shell"/>
</dbReference>
<evidence type="ECO:0000259" key="4">
    <source>
        <dbReference type="Pfam" id="PF25023"/>
    </source>
</evidence>
<dbReference type="NCBIfam" id="TIGR03696">
    <property type="entry name" value="Rhs_assc_core"/>
    <property type="match status" value="1"/>
</dbReference>
<dbReference type="InterPro" id="IPR050708">
    <property type="entry name" value="T6SS_VgrG/RHS"/>
</dbReference>
<feature type="region of interest" description="Disordered" evidence="2">
    <location>
        <begin position="378"/>
        <end position="398"/>
    </location>
</feature>
<sequence length="1218" mass="131747">MSFPIRARARCSNEFLFWRSENNICSNDNEVATLISQPLYCDSCTLVGDPIDFSTGDQFETETDIDLSWIDFTRYYHSATSNAAAGFGHGWTHSHDIRLAVQSGDPPTLGLMQANGSHLPFRHRGTYYEAVDGSGDRIVAVGSNWVLQQSSGSLTFNATGQLLEQRDDSGEALTYGYDALDRLTAITHSAGRSLSIVYSGIVANAPIASISSAGTVLASYTYTTRGQVQAVTYPGGGVRTYHYESANFPQNLTGISIEGGVRYSTFAYDAQGRSISAQLAGGVDGVTVAYSAQGGAVVTDALGNATDYRLNTGGAADKPRKAGNVVDSKGIVVRTYYDDATDFRRRLKSVTDRNNITTEYNYAEANDPVTGQLAWTRSTTEATGLPQQRTSEERHDSASNRVILSKLGNRETRITRNARLQPVTTTVRDTVAGVSRTTTMSYCEAADVAASGSVCPILGLLKSVDGPRTDVSDVVRFEYYGSDDSTCATTPALCTHRKGDLRKTIDPLGNVSEVLGYDPQGRPLSVADANGVVTDYEYSPRGWLTAQKLRGPDNAVETDDLITRIEHFPTGLVKQVTLPDGNFTAYAYDTAQRLTSITDRSGATIQYALDLAGNRKTEDFKNGSGSVYATVSRVFNALGQLQTHKDGLNNATGFTYDAQGRQDTTTDALGRVSDNDYDPLGRLVRSLQDAGTGRINAETRLEYDALDQVTKVIDPKGLPTAYARNGLGDLTQLTSPDTGVTQYTYDAAGNVKTRTDARNITATYSYDALGRMTQQAYPTAVLGTTYTYDVVAPGCPAGETFSKGRLSQSAGTGGALRYCYDRFGRMVRKIVQTTGPVLTLRYAYTAAGALKSVTYPDGTVADYVRGNHGRITQIGVMRPGAAREILITAAGYVPYGPTAGWVYGNGRPMTRNLDRNYAVSKILGSSADGLSLFLIRDAAGNVSRLSNADQTTILARYQYDRLNRLIQTQDGPTGTALESYAYDAIGNRTSVQDSAGTRAYVYPTPATSHRLQSVGGVARGYDAAGNTTSIGGTAQQFVYNDLGRMSQVKADGVAKMFYAYNGDGQQVRRFNSTRILHSIYAEDGRWLGEYGDTGVAHQQIVWLDDLPVGLIQGAGAPPKLLYIEPDHLGSPRVVIDPGRNTAVWKWDVKGEAFGNSPANEDPDLDGAKYVFDMRFPGQRFDAASGLNYNYFRDYDPVSGRYMQSDPIGLAGVSRLMYM</sequence>